<dbReference type="Pfam" id="PF10433">
    <property type="entry name" value="Beta-prop_RSE1_1st"/>
    <property type="match status" value="1"/>
</dbReference>
<dbReference type="InterPro" id="IPR050358">
    <property type="entry name" value="RSE1/DDB1/CFT1"/>
</dbReference>
<dbReference type="InterPro" id="IPR018846">
    <property type="entry name" value="Beta-prop_RSE1/DDB1/CPSF1_1st"/>
</dbReference>
<accession>A0A8B9RZF6</accession>
<proteinExistence type="predicted"/>
<protein>
    <recommendedName>
        <fullName evidence="1">RSE1/DDB1/CPSF1 first beta-propeller domain-containing protein</fullName>
    </recommendedName>
</protein>
<dbReference type="Gene3D" id="2.130.10.10">
    <property type="entry name" value="YVTN repeat-like/Quinoprotein amine dehydrogenase"/>
    <property type="match status" value="1"/>
</dbReference>
<organism evidence="2 3">
    <name type="scientific">Accipiter nisus</name>
    <name type="common">Eurasian sparrowhawk</name>
    <dbReference type="NCBI Taxonomy" id="211598"/>
    <lineage>
        <taxon>Eukaryota</taxon>
        <taxon>Metazoa</taxon>
        <taxon>Chordata</taxon>
        <taxon>Craniata</taxon>
        <taxon>Vertebrata</taxon>
        <taxon>Euteleostomi</taxon>
        <taxon>Archelosauria</taxon>
        <taxon>Archosauria</taxon>
        <taxon>Dinosauria</taxon>
        <taxon>Saurischia</taxon>
        <taxon>Theropoda</taxon>
        <taxon>Coelurosauria</taxon>
        <taxon>Aves</taxon>
        <taxon>Neognathae</taxon>
        <taxon>Neoaves</taxon>
        <taxon>Telluraves</taxon>
        <taxon>Accipitrimorphae</taxon>
        <taxon>Accipitriformes</taxon>
        <taxon>Accipitridae</taxon>
        <taxon>Accipitrinae</taxon>
        <taxon>Accipiter</taxon>
    </lineage>
</organism>
<reference evidence="2" key="1">
    <citation type="submission" date="2025-08" db="UniProtKB">
        <authorList>
            <consortium name="Ensembl"/>
        </authorList>
    </citation>
    <scope>IDENTIFICATION</scope>
</reference>
<keyword evidence="3" id="KW-1185">Reference proteome</keyword>
<dbReference type="InterPro" id="IPR015943">
    <property type="entry name" value="WD40/YVTN_repeat-like_dom_sf"/>
</dbReference>
<reference evidence="2" key="2">
    <citation type="submission" date="2025-09" db="UniProtKB">
        <authorList>
            <consortium name="Ensembl"/>
        </authorList>
    </citation>
    <scope>IDENTIFICATION</scope>
</reference>
<evidence type="ECO:0000313" key="3">
    <source>
        <dbReference type="Proteomes" id="UP000694541"/>
    </source>
</evidence>
<sequence>MYAVYKQAHPPTGLEFSMFCNFFSNAERNLVVAGTSQLYVYRLNHDCKGHKEKLELVASFSFFGNVMSMASVQLAGAKRDALLLSFKDAKLSVVEYDPGTHDLKTLSLHYFEEPELRVGADTGRFGGSLLSGGAGGGEGSPPKPFCLLPPISSRRTASCRTSTSPGCGWTPTGAAPSC</sequence>
<dbReference type="Ensembl" id="ENSANIT00000020848.1">
    <property type="protein sequence ID" value="ENSANIP00000020173.1"/>
    <property type="gene ID" value="ENSANIG00000013747.1"/>
</dbReference>
<dbReference type="Proteomes" id="UP000694541">
    <property type="component" value="Unplaced"/>
</dbReference>
<dbReference type="AlphaFoldDB" id="A0A8B9RZF6"/>
<feature type="domain" description="RSE1/DDB1/CPSF1 first beta-propeller" evidence="1">
    <location>
        <begin position="20"/>
        <end position="108"/>
    </location>
</feature>
<name>A0A8B9RZF6_9AVES</name>
<dbReference type="PANTHER" id="PTHR10644">
    <property type="entry name" value="DNA REPAIR/RNA PROCESSING CPSF FAMILY"/>
    <property type="match status" value="1"/>
</dbReference>
<evidence type="ECO:0000259" key="1">
    <source>
        <dbReference type="Pfam" id="PF10433"/>
    </source>
</evidence>
<evidence type="ECO:0000313" key="2">
    <source>
        <dbReference type="Ensembl" id="ENSANIP00000020173.1"/>
    </source>
</evidence>